<sequence length="524" mass="59231">MQKYNLLNLAFLFLSILLIVGCNRNSMKSGKNSSQATGWKINSKDGGFKSAKDYKGQPAGPGLVFVEGGTYTKGNVKDNVMHDWNNSPTQQYVRSFFIDETEVTNEMYGEYLYWMKTIFAENFSEIYKAALPDTLVWRNPLGFNEDMVNNYLRHPAFKNHPVVGVTWKQAVNFAKWRTDRVNEQLLVSEGFIREGAINPDSISDGYTFNTKAYLLDPTSAYGGKMNELAGDKSKETNEDGEEKIDYASREDGVMLPEYRLPTETEWEYAALALSEIRKDNVYRGKKKFPWDGEYTRSGKKKNVGDQLANFKLADGDYGGIAGWSEVGSGITTSVRAYPPNNFGLYGMAGNVAEWVADVYRPIIDEEANDFNYYRGNIFSETVIGEDGKMVTTDTEDANYDFLPGSAVEEVVKTEDLVDRVNYSTGDNRNYNDGDRGSVRDFTLEGDFSRMYNAPSEEDGDIETTTLIDNEARVYKGGSWLDRAYYLDPAQRRHLPGSMTTNFIGFRCAMSYLGESRITRKPSRR</sequence>
<protein>
    <recommendedName>
        <fullName evidence="1">Sulfatase-modifying factor enzyme-like domain-containing protein</fullName>
    </recommendedName>
</protein>
<name>A0A381Q6U6_9ZZZZ</name>
<evidence type="ECO:0000259" key="1">
    <source>
        <dbReference type="Pfam" id="PF03781"/>
    </source>
</evidence>
<dbReference type="SUPFAM" id="SSF56436">
    <property type="entry name" value="C-type lectin-like"/>
    <property type="match status" value="1"/>
</dbReference>
<dbReference type="InterPro" id="IPR042095">
    <property type="entry name" value="SUMF_sf"/>
</dbReference>
<evidence type="ECO:0000313" key="2">
    <source>
        <dbReference type="EMBL" id="SUZ75076.1"/>
    </source>
</evidence>
<feature type="domain" description="Sulfatase-modifying factor enzyme-like" evidence="1">
    <location>
        <begin position="61"/>
        <end position="368"/>
    </location>
</feature>
<organism evidence="2">
    <name type="scientific">marine metagenome</name>
    <dbReference type="NCBI Taxonomy" id="408172"/>
    <lineage>
        <taxon>unclassified sequences</taxon>
        <taxon>metagenomes</taxon>
        <taxon>ecological metagenomes</taxon>
    </lineage>
</organism>
<dbReference type="InterPro" id="IPR051043">
    <property type="entry name" value="Sulfatase_Mod_Factor_Kinase"/>
</dbReference>
<dbReference type="InterPro" id="IPR016187">
    <property type="entry name" value="CTDL_fold"/>
</dbReference>
<dbReference type="PANTHER" id="PTHR23150:SF19">
    <property type="entry name" value="FORMYLGLYCINE-GENERATING ENZYME"/>
    <property type="match status" value="1"/>
</dbReference>
<dbReference type="AlphaFoldDB" id="A0A381Q6U6"/>
<dbReference type="NCBIfam" id="TIGR03524">
    <property type="entry name" value="GldJ"/>
    <property type="match status" value="1"/>
</dbReference>
<dbReference type="Gene3D" id="3.90.1580.10">
    <property type="entry name" value="paralog of FGE (formylglycine-generating enzyme)"/>
    <property type="match status" value="1"/>
</dbReference>
<dbReference type="Pfam" id="PF03781">
    <property type="entry name" value="FGE-sulfatase"/>
    <property type="match status" value="1"/>
</dbReference>
<reference evidence="2" key="1">
    <citation type="submission" date="2018-05" db="EMBL/GenBank/DDBJ databases">
        <authorList>
            <person name="Lanie J.A."/>
            <person name="Ng W.-L."/>
            <person name="Kazmierczak K.M."/>
            <person name="Andrzejewski T.M."/>
            <person name="Davidsen T.M."/>
            <person name="Wayne K.J."/>
            <person name="Tettelin H."/>
            <person name="Glass J.I."/>
            <person name="Rusch D."/>
            <person name="Podicherti R."/>
            <person name="Tsui H.-C.T."/>
            <person name="Winkler M.E."/>
        </authorList>
    </citation>
    <scope>NUCLEOTIDE SEQUENCE</scope>
</reference>
<accession>A0A381Q6U6</accession>
<dbReference type="EMBL" id="UINC01001232">
    <property type="protein sequence ID" value="SUZ75076.1"/>
    <property type="molecule type" value="Genomic_DNA"/>
</dbReference>
<dbReference type="PROSITE" id="PS51257">
    <property type="entry name" value="PROKAR_LIPOPROTEIN"/>
    <property type="match status" value="1"/>
</dbReference>
<dbReference type="InterPro" id="IPR019865">
    <property type="entry name" value="Glid_motil-assoc_lipo_GldJ"/>
</dbReference>
<dbReference type="InterPro" id="IPR005532">
    <property type="entry name" value="SUMF_dom"/>
</dbReference>
<dbReference type="PANTHER" id="PTHR23150">
    <property type="entry name" value="SULFATASE MODIFYING FACTOR 1, 2"/>
    <property type="match status" value="1"/>
</dbReference>
<gene>
    <name evidence="2" type="ORF">METZ01_LOCUS27930</name>
</gene>
<dbReference type="GO" id="GO:0120147">
    <property type="term" value="F:formylglycine-generating oxidase activity"/>
    <property type="evidence" value="ECO:0007669"/>
    <property type="project" value="TreeGrafter"/>
</dbReference>
<proteinExistence type="predicted"/>